<comment type="caution">
    <text evidence="2">The sequence shown here is derived from an EMBL/GenBank/DDBJ whole genome shotgun (WGS) entry which is preliminary data.</text>
</comment>
<evidence type="ECO:0000313" key="2">
    <source>
        <dbReference type="EMBL" id="RGV48221.1"/>
    </source>
</evidence>
<dbReference type="AlphaFoldDB" id="A0A412XT03"/>
<evidence type="ECO:0000313" key="3">
    <source>
        <dbReference type="Proteomes" id="UP000286270"/>
    </source>
</evidence>
<feature type="chain" id="PRO_5019288210" evidence="1">
    <location>
        <begin position="20"/>
        <end position="191"/>
    </location>
</feature>
<dbReference type="Pfam" id="PF14059">
    <property type="entry name" value="DUF4251"/>
    <property type="match status" value="1"/>
</dbReference>
<dbReference type="Proteomes" id="UP000286270">
    <property type="component" value="Unassembled WGS sequence"/>
</dbReference>
<gene>
    <name evidence="2" type="ORF">DWW08_21055</name>
</gene>
<feature type="signal peptide" evidence="1">
    <location>
        <begin position="1"/>
        <end position="19"/>
    </location>
</feature>
<dbReference type="Gene3D" id="2.40.128.410">
    <property type="match status" value="1"/>
</dbReference>
<dbReference type="InterPro" id="IPR025347">
    <property type="entry name" value="DUF4251"/>
</dbReference>
<dbReference type="EMBL" id="QRZH01000026">
    <property type="protein sequence ID" value="RGV48221.1"/>
    <property type="molecule type" value="Genomic_DNA"/>
</dbReference>
<keyword evidence="1" id="KW-0732">Signal</keyword>
<sequence length="191" mass="20812">MNRLFVMMAILLAGMSAYAQSEKRIYTKAEQKSAEERELQERMEAVMDSVNYADAVKALEELDFVLEADRIVFKRGEMAFVTSNTNFISLSDDKAVVQIAPFNGGGPNGVGGITVEGRASNIRMKTDKKGNITFSMSVMGTGISATVDLSLPKGTNRASVTVNPNLNSNRITLDGRLLPKERSSVFKGTSF</sequence>
<proteinExistence type="predicted"/>
<dbReference type="RefSeq" id="WP_122143549.1">
    <property type="nucleotide sequence ID" value="NZ_JAFKPL010000017.1"/>
</dbReference>
<evidence type="ECO:0000256" key="1">
    <source>
        <dbReference type="SAM" id="SignalP"/>
    </source>
</evidence>
<organism evidence="2 3">
    <name type="scientific">Bacteroides fragilis</name>
    <dbReference type="NCBI Taxonomy" id="817"/>
    <lineage>
        <taxon>Bacteria</taxon>
        <taxon>Pseudomonadati</taxon>
        <taxon>Bacteroidota</taxon>
        <taxon>Bacteroidia</taxon>
        <taxon>Bacteroidales</taxon>
        <taxon>Bacteroidaceae</taxon>
        <taxon>Bacteroides</taxon>
    </lineage>
</organism>
<protein>
    <submittedName>
        <fullName evidence="2">DUF4251 domain-containing protein</fullName>
    </submittedName>
</protein>
<accession>A0A412XT03</accession>
<name>A0A412XT03_BACFG</name>
<reference evidence="2 3" key="1">
    <citation type="submission" date="2018-08" db="EMBL/GenBank/DDBJ databases">
        <title>A genome reference for cultivated species of the human gut microbiota.</title>
        <authorList>
            <person name="Zou Y."/>
            <person name="Xue W."/>
            <person name="Luo G."/>
        </authorList>
    </citation>
    <scope>NUCLEOTIDE SEQUENCE [LARGE SCALE GENOMIC DNA]</scope>
    <source>
        <strain evidence="2 3">AF14-26</strain>
    </source>
</reference>